<evidence type="ECO:0000313" key="3">
    <source>
        <dbReference type="EMBL" id="EKV20790.1"/>
    </source>
</evidence>
<dbReference type="Pfam" id="PF04488">
    <property type="entry name" value="Gly_transf_sug"/>
    <property type="match status" value="1"/>
</dbReference>
<feature type="compositionally biased region" description="Low complexity" evidence="1">
    <location>
        <begin position="75"/>
        <end position="95"/>
    </location>
</feature>
<evidence type="ECO:0000256" key="2">
    <source>
        <dbReference type="SAM" id="Phobius"/>
    </source>
</evidence>
<dbReference type="PANTHER" id="PTHR31834:SF1">
    <property type="entry name" value="INITIATION-SPECIFIC ALPHA-1,6-MANNOSYLTRANSFERASE"/>
    <property type="match status" value="1"/>
</dbReference>
<sequence>MILFEHPGFFDGIYIAAHSSCHIQGSPFMLSMPTNSKSSRSLCLTVTLIIPFAFIWCLYSWRKTLTLVSRPMPESSDITSTGSSASKAATPPSYSNNDNHLKKSAALLYTLPGKIWHSTKVDYLSENQREWTGSWTKKNPSFRQEMLTDRLAEVFVRALYFKTRPDIVEINEALPIPILPGDLFRYLVILTEGGM</sequence>
<dbReference type="HOGENOM" id="CLU_1396772_0_0_1"/>
<dbReference type="InterPro" id="IPR039367">
    <property type="entry name" value="Och1-like"/>
</dbReference>
<dbReference type="KEGG" id="pdp:PDIP_12570"/>
<accession>K9GFC3</accession>
<comment type="caution">
    <text evidence="3">The sequence shown here is derived from an EMBL/GenBank/DDBJ whole genome shotgun (WGS) entry which is preliminary data.</text>
</comment>
<dbReference type="Proteomes" id="UP000009886">
    <property type="component" value="Unassembled WGS sequence"/>
</dbReference>
<keyword evidence="2" id="KW-1133">Transmembrane helix</keyword>
<feature type="transmembrane region" description="Helical" evidence="2">
    <location>
        <begin position="42"/>
        <end position="61"/>
    </location>
</feature>
<name>K9GFC3_PEND1</name>
<dbReference type="GO" id="GO:0006487">
    <property type="term" value="P:protein N-linked glycosylation"/>
    <property type="evidence" value="ECO:0007669"/>
    <property type="project" value="TreeGrafter"/>
</dbReference>
<organism evidence="3 4">
    <name type="scientific">Penicillium digitatum (strain Pd1 / CECT 20795)</name>
    <name type="common">Green mold</name>
    <dbReference type="NCBI Taxonomy" id="1170230"/>
    <lineage>
        <taxon>Eukaryota</taxon>
        <taxon>Fungi</taxon>
        <taxon>Dikarya</taxon>
        <taxon>Ascomycota</taxon>
        <taxon>Pezizomycotina</taxon>
        <taxon>Eurotiomycetes</taxon>
        <taxon>Eurotiomycetidae</taxon>
        <taxon>Eurotiales</taxon>
        <taxon>Aspergillaceae</taxon>
        <taxon>Penicillium</taxon>
    </lineage>
</organism>
<protein>
    <submittedName>
        <fullName evidence="3">Uncharacterized protein</fullName>
    </submittedName>
</protein>
<reference evidence="4" key="1">
    <citation type="journal article" date="2012" name="BMC Genomics">
        <title>Genome sequence of the necrotrophic fungus Penicillium digitatum, the main postharvest pathogen of citrus.</title>
        <authorList>
            <person name="Marcet-Houben M."/>
            <person name="Ballester A.-R."/>
            <person name="de la Fuente B."/>
            <person name="Harries E."/>
            <person name="Marcos J.F."/>
            <person name="Gonzalez-Candelas L."/>
            <person name="Gabaldon T."/>
        </authorList>
    </citation>
    <scope>NUCLEOTIDE SEQUENCE [LARGE SCALE GENOMIC DNA]</scope>
    <source>
        <strain evidence="4">Pd1 / CECT 20795</strain>
    </source>
</reference>
<dbReference type="PANTHER" id="PTHR31834">
    <property type="entry name" value="INITIATION-SPECIFIC ALPHA-1,6-MANNOSYLTRANSFERASE"/>
    <property type="match status" value="1"/>
</dbReference>
<evidence type="ECO:0000256" key="1">
    <source>
        <dbReference type="SAM" id="MobiDB-lite"/>
    </source>
</evidence>
<dbReference type="GO" id="GO:0000009">
    <property type="term" value="F:alpha-1,6-mannosyltransferase activity"/>
    <property type="evidence" value="ECO:0007669"/>
    <property type="project" value="InterPro"/>
</dbReference>
<keyword evidence="2" id="KW-0472">Membrane</keyword>
<dbReference type="InterPro" id="IPR007577">
    <property type="entry name" value="GlycoTrfase_DXD_sugar-bd_CS"/>
</dbReference>
<gene>
    <name evidence="3" type="ORF">PDIP_12570</name>
</gene>
<dbReference type="GO" id="GO:0000136">
    <property type="term" value="C:mannan polymerase complex"/>
    <property type="evidence" value="ECO:0007669"/>
    <property type="project" value="TreeGrafter"/>
</dbReference>
<dbReference type="OrthoDB" id="10480041at2759"/>
<feature type="region of interest" description="Disordered" evidence="1">
    <location>
        <begin position="75"/>
        <end position="97"/>
    </location>
</feature>
<evidence type="ECO:0000313" key="4">
    <source>
        <dbReference type="Proteomes" id="UP000009886"/>
    </source>
</evidence>
<proteinExistence type="predicted"/>
<dbReference type="VEuPathDB" id="FungiDB:PDIP_12570"/>
<dbReference type="EMBL" id="AKCU01000092">
    <property type="protein sequence ID" value="EKV20790.1"/>
    <property type="molecule type" value="Genomic_DNA"/>
</dbReference>
<keyword evidence="2" id="KW-0812">Transmembrane</keyword>
<dbReference type="AlphaFoldDB" id="K9GFC3"/>